<feature type="transmembrane region" description="Helical" evidence="1">
    <location>
        <begin position="83"/>
        <end position="101"/>
    </location>
</feature>
<evidence type="ECO:0000313" key="3">
    <source>
        <dbReference type="Proteomes" id="UP000440096"/>
    </source>
</evidence>
<organism evidence="2 3">
    <name type="scientific">Amycolatopsis pithecellobii</name>
    <dbReference type="NCBI Taxonomy" id="664692"/>
    <lineage>
        <taxon>Bacteria</taxon>
        <taxon>Bacillati</taxon>
        <taxon>Actinomycetota</taxon>
        <taxon>Actinomycetes</taxon>
        <taxon>Pseudonocardiales</taxon>
        <taxon>Pseudonocardiaceae</taxon>
        <taxon>Amycolatopsis</taxon>
    </lineage>
</organism>
<sequence>MPASIIGSVTENSVSAGTGSDIRTLAAAALLTYAGGVLLLVGYLLLSVFGAILAVVGGVFGVIWWRKSHGDRVFPRDLSVKSLLILVGVGAVLTVLAMALAA</sequence>
<comment type="caution">
    <text evidence="2">The sequence shown here is derived from an EMBL/GenBank/DDBJ whole genome shotgun (WGS) entry which is preliminary data.</text>
</comment>
<reference evidence="2 3" key="1">
    <citation type="submission" date="2019-11" db="EMBL/GenBank/DDBJ databases">
        <title>Draft genome of Amycolatopsis RM579.</title>
        <authorList>
            <person name="Duangmal K."/>
            <person name="Mingma R."/>
        </authorList>
    </citation>
    <scope>NUCLEOTIDE SEQUENCE [LARGE SCALE GENOMIC DNA]</scope>
    <source>
        <strain evidence="2 3">RM579</strain>
    </source>
</reference>
<keyword evidence="1" id="KW-0812">Transmembrane</keyword>
<evidence type="ECO:0000313" key="2">
    <source>
        <dbReference type="EMBL" id="MTD58279.1"/>
    </source>
</evidence>
<feature type="transmembrane region" description="Helical" evidence="1">
    <location>
        <begin position="40"/>
        <end position="63"/>
    </location>
</feature>
<keyword evidence="1" id="KW-0472">Membrane</keyword>
<name>A0A6N7Z7Q1_9PSEU</name>
<keyword evidence="1" id="KW-1133">Transmembrane helix</keyword>
<proteinExistence type="predicted"/>
<accession>A0A6N7Z7Q1</accession>
<dbReference type="AlphaFoldDB" id="A0A6N7Z7Q1"/>
<evidence type="ECO:0000256" key="1">
    <source>
        <dbReference type="SAM" id="Phobius"/>
    </source>
</evidence>
<dbReference type="EMBL" id="WMBA01000064">
    <property type="protein sequence ID" value="MTD58279.1"/>
    <property type="molecule type" value="Genomic_DNA"/>
</dbReference>
<gene>
    <name evidence="2" type="ORF">GKO32_30505</name>
</gene>
<dbReference type="Proteomes" id="UP000440096">
    <property type="component" value="Unassembled WGS sequence"/>
</dbReference>
<keyword evidence="3" id="KW-1185">Reference proteome</keyword>
<protein>
    <submittedName>
        <fullName evidence="2">Uncharacterized protein</fullName>
    </submittedName>
</protein>